<accession>A0A916U428</accession>
<keyword evidence="3" id="KW-1185">Reference proteome</keyword>
<evidence type="ECO:0000313" key="3">
    <source>
        <dbReference type="Proteomes" id="UP000651668"/>
    </source>
</evidence>
<dbReference type="RefSeq" id="WP_188625812.1">
    <property type="nucleotide sequence ID" value="NZ_BMIL01000003.1"/>
</dbReference>
<reference evidence="2" key="1">
    <citation type="journal article" date="2014" name="Int. J. Syst. Evol. Microbiol.">
        <title>Complete genome sequence of Corynebacterium casei LMG S-19264T (=DSM 44701T), isolated from a smear-ripened cheese.</title>
        <authorList>
            <consortium name="US DOE Joint Genome Institute (JGI-PGF)"/>
            <person name="Walter F."/>
            <person name="Albersmeier A."/>
            <person name="Kalinowski J."/>
            <person name="Ruckert C."/>
        </authorList>
    </citation>
    <scope>NUCLEOTIDE SEQUENCE</scope>
    <source>
        <strain evidence="2">CGMCC 1.15343</strain>
    </source>
</reference>
<sequence length="256" mass="28158">MEKMIQAVFNSEVEAFKGLQAIQQLGNNKDISVGETYILTKDAEGKTSIRSAKDSDAGSGTLGGGVLGGLIGLLAGPLGLLVGVAGGMIAGSASETLRAENVSDYLDAVAANVPNGRSVLVAHIWEDWEVPLNTAMLSLTSDLSRYNLDEQVYVPAHSELTKVGEDIKAAETKYLEADGATKADWNNTLQELRTKRENLQRKLNINVDHQEQQYQAWIDHHTEELEQDEEMKERLRHRAAAQRARLEALKKNRSEY</sequence>
<keyword evidence="1" id="KW-0175">Coiled coil</keyword>
<evidence type="ECO:0000313" key="2">
    <source>
        <dbReference type="EMBL" id="GGC58822.1"/>
    </source>
</evidence>
<proteinExistence type="predicted"/>
<name>A0A916U428_9SPHI</name>
<protein>
    <recommendedName>
        <fullName evidence="4">DUF1269 domain-containing protein</fullName>
    </recommendedName>
</protein>
<dbReference type="Proteomes" id="UP000651668">
    <property type="component" value="Unassembled WGS sequence"/>
</dbReference>
<gene>
    <name evidence="2" type="ORF">GCM10011387_10580</name>
</gene>
<feature type="coiled-coil region" evidence="1">
    <location>
        <begin position="182"/>
        <end position="252"/>
    </location>
</feature>
<dbReference type="AlphaFoldDB" id="A0A916U428"/>
<dbReference type="EMBL" id="BMIL01000003">
    <property type="protein sequence ID" value="GGC58822.1"/>
    <property type="molecule type" value="Genomic_DNA"/>
</dbReference>
<comment type="caution">
    <text evidence="2">The sequence shown here is derived from an EMBL/GenBank/DDBJ whole genome shotgun (WGS) entry which is preliminary data.</text>
</comment>
<organism evidence="2 3">
    <name type="scientific">Pedobacter quisquiliarum</name>
    <dbReference type="NCBI Taxonomy" id="1834438"/>
    <lineage>
        <taxon>Bacteria</taxon>
        <taxon>Pseudomonadati</taxon>
        <taxon>Bacteroidota</taxon>
        <taxon>Sphingobacteriia</taxon>
        <taxon>Sphingobacteriales</taxon>
        <taxon>Sphingobacteriaceae</taxon>
        <taxon>Pedobacter</taxon>
    </lineage>
</organism>
<reference evidence="2" key="2">
    <citation type="submission" date="2020-09" db="EMBL/GenBank/DDBJ databases">
        <authorList>
            <person name="Sun Q."/>
            <person name="Zhou Y."/>
        </authorList>
    </citation>
    <scope>NUCLEOTIDE SEQUENCE</scope>
    <source>
        <strain evidence="2">CGMCC 1.15343</strain>
    </source>
</reference>
<evidence type="ECO:0000256" key="1">
    <source>
        <dbReference type="SAM" id="Coils"/>
    </source>
</evidence>
<evidence type="ECO:0008006" key="4">
    <source>
        <dbReference type="Google" id="ProtNLM"/>
    </source>
</evidence>